<dbReference type="PROSITE" id="PS50918">
    <property type="entry name" value="WWE"/>
    <property type="match status" value="1"/>
</dbReference>
<evidence type="ECO:0000256" key="5">
    <source>
        <dbReference type="ARBA" id="ARBA00022553"/>
    </source>
</evidence>
<dbReference type="SUPFAM" id="SSF56204">
    <property type="entry name" value="Hect, E3 ligase catalytic domain"/>
    <property type="match status" value="1"/>
</dbReference>
<feature type="compositionally biased region" description="Low complexity" evidence="10">
    <location>
        <begin position="198"/>
        <end position="221"/>
    </location>
</feature>
<feature type="domain" description="HECT" evidence="11">
    <location>
        <begin position="868"/>
        <end position="999"/>
    </location>
</feature>
<dbReference type="EMBL" id="CAMXCT020000883">
    <property type="protein sequence ID" value="CAL1137744.1"/>
    <property type="molecule type" value="Genomic_DNA"/>
</dbReference>
<dbReference type="SUPFAM" id="SSF57850">
    <property type="entry name" value="RING/U-box"/>
    <property type="match status" value="1"/>
</dbReference>
<dbReference type="InterPro" id="IPR013083">
    <property type="entry name" value="Znf_RING/FYVE/PHD"/>
</dbReference>
<dbReference type="Pfam" id="PF02825">
    <property type="entry name" value="WWE"/>
    <property type="match status" value="1"/>
</dbReference>
<gene>
    <name evidence="13" type="ORF">C1SCF055_LOCUS11911</name>
</gene>
<keyword evidence="6" id="KW-0808">Transferase</keyword>
<keyword evidence="5" id="KW-0597">Phosphoprotein</keyword>
<dbReference type="PANTHER" id="PTHR11254:SF67">
    <property type="entry name" value="E3 UBIQUITIN-PROTEIN LIGASE HUWE1"/>
    <property type="match status" value="1"/>
</dbReference>
<dbReference type="PANTHER" id="PTHR11254">
    <property type="entry name" value="HECT DOMAIN UBIQUITIN-PROTEIN LIGASE"/>
    <property type="match status" value="1"/>
</dbReference>
<comment type="caution">
    <text evidence="9">Lacks conserved residue(s) required for the propagation of feature annotation.</text>
</comment>
<sequence>MAELARWQWDDAGTWREFAEQLQAQMEAAYQRRERSIELEIPPFGTFRMDLQQLTQTTVRGRNPGYEREIRRQVRKIELGYFLLGYEGEICSSDSLVDRLEDIEVLQKLERVLRRISEEPEDFSFRSLNLVDDEYRDNLGSNDDAQQFLEELGFELIEEGPECFLVFMQEQVEGIRAAQKDVEARLKKLGVKSLDPVESNAVESNAVESNEVVESNDVSNEPKATPNGHGHGGPMQQVASPLTTSQGSGDAPATCEISLVLPSGETRKMNLPGEATLEDLLMEVKAMIPELRLPCLKSGEEQEQWPRLEATTGTKHKKKGQKAHGRGKGGKGLSKGVPESKTESTTPESADPVMHQAPMLEMSLAAEPDLRLWRACPRHVIARDVNGKRLPTKDEGSTDPKVFTFPDTSTASLPVVVEDFEEAFTKRLQTGLLRLRDLASVAPLLDWEKPELPKMLMGRLKSLLEGSCEAWCKAAACSQEDELLCARVLLRRVYGALSLDERLRICRDLLPPEKKDRKARVEVDRGEDFLKNSFTGLMRLSVEELRNPLSICFKNEAQIIHWRMRRSERGLLLDRMSIYATDLQHIIRQHFNQLLRIRPSVPAREIAQLYVLAHLHPESLRSEIVDGEKLRLCFRVDSLQPFRVQLFWGRCHCDELIQQLTQEDSQAPWTGLGPGGEATPAGCGQEITLVEDLSTIKTSLDEEASADRIPLVICLWTASEVTQMLTFAELQASSVEVMQQVVLTRGVPRKLMGIFGMEGEDVECMVCFDRRRNVIVLPCRHCSVCLPCLRSMRDERIDIFSIFAAASADRSSAIGVRKASKALRVELEVVKTLWRRLPTGALAPVPDVVAETSPKDTLAGLSEVEGAYRASGRAAGLALKYGDVLGEELAGFFMYQVARDDTVSLEELQRQIAESEGSDDIRASRKLLECHVSESGIKGLKLTRTITGTATEVELVPGGHNLEVTEENKADWLRLHLHDKLYRSMQKAADSFRQGILDIWGGSRRTCPLLVRHPIAGRFWDRSASSMCICTCIYIYI</sequence>
<evidence type="ECO:0000256" key="4">
    <source>
        <dbReference type="ARBA" id="ARBA00012485"/>
    </source>
</evidence>
<reference evidence="13" key="1">
    <citation type="submission" date="2022-10" db="EMBL/GenBank/DDBJ databases">
        <authorList>
            <person name="Chen Y."/>
            <person name="Dougan E. K."/>
            <person name="Chan C."/>
            <person name="Rhodes N."/>
            <person name="Thang M."/>
        </authorList>
    </citation>
    <scope>NUCLEOTIDE SEQUENCE</scope>
</reference>
<evidence type="ECO:0000259" key="12">
    <source>
        <dbReference type="PROSITE" id="PS50918"/>
    </source>
</evidence>
<dbReference type="InterPro" id="IPR035983">
    <property type="entry name" value="Hect_E3_ubiquitin_ligase"/>
</dbReference>
<evidence type="ECO:0000256" key="1">
    <source>
        <dbReference type="ARBA" id="ARBA00000885"/>
    </source>
</evidence>
<dbReference type="GO" id="GO:0061630">
    <property type="term" value="F:ubiquitin protein ligase activity"/>
    <property type="evidence" value="ECO:0007669"/>
    <property type="project" value="UniProtKB-EC"/>
</dbReference>
<dbReference type="SUPFAM" id="SSF143503">
    <property type="entry name" value="PUG domain-like"/>
    <property type="match status" value="1"/>
</dbReference>
<evidence type="ECO:0000256" key="10">
    <source>
        <dbReference type="SAM" id="MobiDB-lite"/>
    </source>
</evidence>
<evidence type="ECO:0000313" key="14">
    <source>
        <dbReference type="EMBL" id="CAL1137744.1"/>
    </source>
</evidence>
<feature type="region of interest" description="Disordered" evidence="10">
    <location>
        <begin position="198"/>
        <end position="253"/>
    </location>
</feature>
<keyword evidence="8" id="KW-0539">Nucleus</keyword>
<feature type="region of interest" description="Disordered" evidence="10">
    <location>
        <begin position="300"/>
        <end position="353"/>
    </location>
</feature>
<keyword evidence="15" id="KW-1185">Reference proteome</keyword>
<dbReference type="Pfam" id="PF13920">
    <property type="entry name" value="zf-C3HC4_3"/>
    <property type="match status" value="1"/>
</dbReference>
<dbReference type="InterPro" id="IPR037197">
    <property type="entry name" value="WWE_dom_sf"/>
</dbReference>
<feature type="compositionally biased region" description="Polar residues" evidence="10">
    <location>
        <begin position="237"/>
        <end position="248"/>
    </location>
</feature>
<evidence type="ECO:0000313" key="15">
    <source>
        <dbReference type="Proteomes" id="UP001152797"/>
    </source>
</evidence>
<evidence type="ECO:0000259" key="11">
    <source>
        <dbReference type="PROSITE" id="PS50237"/>
    </source>
</evidence>
<feature type="domain" description="WWE" evidence="12">
    <location>
        <begin position="1"/>
        <end position="72"/>
    </location>
</feature>
<name>A0A9P1C3E4_9DINO</name>
<comment type="caution">
    <text evidence="13">The sequence shown here is derived from an EMBL/GenBank/DDBJ whole genome shotgun (WGS) entry which is preliminary data.</text>
</comment>
<evidence type="ECO:0000313" key="13">
    <source>
        <dbReference type="EMBL" id="CAI3984369.1"/>
    </source>
</evidence>
<evidence type="ECO:0000256" key="6">
    <source>
        <dbReference type="ARBA" id="ARBA00022679"/>
    </source>
</evidence>
<dbReference type="Proteomes" id="UP001152797">
    <property type="component" value="Unassembled WGS sequence"/>
</dbReference>
<comment type="subcellular location">
    <subcellularLocation>
        <location evidence="2">Nucleus</location>
    </subcellularLocation>
</comment>
<keyword evidence="7 9" id="KW-0833">Ubl conjugation pathway</keyword>
<dbReference type="InterPro" id="IPR000569">
    <property type="entry name" value="HECT_dom"/>
</dbReference>
<feature type="compositionally biased region" description="Basic residues" evidence="10">
    <location>
        <begin position="314"/>
        <end position="329"/>
    </location>
</feature>
<protein>
    <recommendedName>
        <fullName evidence="4">HECT-type E3 ubiquitin transferase</fullName>
        <ecNumber evidence="4">2.3.2.26</ecNumber>
    </recommendedName>
</protein>
<comment type="catalytic activity">
    <reaction evidence="1">
        <text>S-ubiquitinyl-[E2 ubiquitin-conjugating enzyme]-L-cysteine + [acceptor protein]-L-lysine = [E2 ubiquitin-conjugating enzyme]-L-cysteine + N(6)-ubiquitinyl-[acceptor protein]-L-lysine.</text>
        <dbReference type="EC" id="2.3.2.26"/>
    </reaction>
</comment>
<dbReference type="SUPFAM" id="SSF117839">
    <property type="entry name" value="WWE domain"/>
    <property type="match status" value="1"/>
</dbReference>
<evidence type="ECO:0000256" key="7">
    <source>
        <dbReference type="ARBA" id="ARBA00022786"/>
    </source>
</evidence>
<dbReference type="GO" id="GO:0005737">
    <property type="term" value="C:cytoplasm"/>
    <property type="evidence" value="ECO:0007669"/>
    <property type="project" value="TreeGrafter"/>
</dbReference>
<evidence type="ECO:0000256" key="2">
    <source>
        <dbReference type="ARBA" id="ARBA00004123"/>
    </source>
</evidence>
<dbReference type="InterPro" id="IPR036339">
    <property type="entry name" value="PUB-like_dom_sf"/>
</dbReference>
<comment type="pathway">
    <text evidence="3">Protein modification; protein ubiquitination.</text>
</comment>
<accession>A0A9P1C3E4</accession>
<dbReference type="EMBL" id="CAMXCT030000883">
    <property type="protein sequence ID" value="CAL4771681.1"/>
    <property type="molecule type" value="Genomic_DNA"/>
</dbReference>
<dbReference type="GO" id="GO:0000209">
    <property type="term" value="P:protein polyubiquitination"/>
    <property type="evidence" value="ECO:0007669"/>
    <property type="project" value="TreeGrafter"/>
</dbReference>
<dbReference type="AlphaFoldDB" id="A0A9P1C3E4"/>
<dbReference type="Gene3D" id="3.30.720.50">
    <property type="match status" value="1"/>
</dbReference>
<dbReference type="Gene3D" id="1.20.58.2190">
    <property type="match status" value="1"/>
</dbReference>
<evidence type="ECO:0000256" key="3">
    <source>
        <dbReference type="ARBA" id="ARBA00004906"/>
    </source>
</evidence>
<dbReference type="GO" id="GO:0006511">
    <property type="term" value="P:ubiquitin-dependent protein catabolic process"/>
    <property type="evidence" value="ECO:0007669"/>
    <property type="project" value="TreeGrafter"/>
</dbReference>
<dbReference type="EMBL" id="CAMXCT010000883">
    <property type="protein sequence ID" value="CAI3984369.1"/>
    <property type="molecule type" value="Genomic_DNA"/>
</dbReference>
<dbReference type="Gene3D" id="3.30.40.10">
    <property type="entry name" value="Zinc/RING finger domain, C3HC4 (zinc finger)"/>
    <property type="match status" value="1"/>
</dbReference>
<dbReference type="PROSITE" id="PS50237">
    <property type="entry name" value="HECT"/>
    <property type="match status" value="1"/>
</dbReference>
<dbReference type="GO" id="GO:0005634">
    <property type="term" value="C:nucleus"/>
    <property type="evidence" value="ECO:0007669"/>
    <property type="project" value="UniProtKB-SubCell"/>
</dbReference>
<reference evidence="14" key="2">
    <citation type="submission" date="2024-04" db="EMBL/GenBank/DDBJ databases">
        <authorList>
            <person name="Chen Y."/>
            <person name="Shah S."/>
            <person name="Dougan E. K."/>
            <person name="Thang M."/>
            <person name="Chan C."/>
        </authorList>
    </citation>
    <scope>NUCLEOTIDE SEQUENCE [LARGE SCALE GENOMIC DNA]</scope>
</reference>
<proteinExistence type="predicted"/>
<dbReference type="InterPro" id="IPR050409">
    <property type="entry name" value="E3_ubiq-protein_ligase"/>
</dbReference>
<evidence type="ECO:0000256" key="8">
    <source>
        <dbReference type="ARBA" id="ARBA00023242"/>
    </source>
</evidence>
<dbReference type="OrthoDB" id="436168at2759"/>
<evidence type="ECO:0000256" key="9">
    <source>
        <dbReference type="PROSITE-ProRule" id="PRU00104"/>
    </source>
</evidence>
<dbReference type="Gene3D" id="3.30.2160.10">
    <property type="entry name" value="Hect, E3 ligase catalytic domain"/>
    <property type="match status" value="1"/>
</dbReference>
<dbReference type="InterPro" id="IPR004170">
    <property type="entry name" value="WWE_dom"/>
</dbReference>
<dbReference type="EC" id="2.3.2.26" evidence="4"/>
<dbReference type="Pfam" id="PF00632">
    <property type="entry name" value="HECT"/>
    <property type="match status" value="1"/>
</dbReference>
<dbReference type="CDD" id="cd09212">
    <property type="entry name" value="PUB"/>
    <property type="match status" value="1"/>
</dbReference>
<organism evidence="13">
    <name type="scientific">Cladocopium goreaui</name>
    <dbReference type="NCBI Taxonomy" id="2562237"/>
    <lineage>
        <taxon>Eukaryota</taxon>
        <taxon>Sar</taxon>
        <taxon>Alveolata</taxon>
        <taxon>Dinophyceae</taxon>
        <taxon>Suessiales</taxon>
        <taxon>Symbiodiniaceae</taxon>
        <taxon>Cladocopium</taxon>
    </lineage>
</organism>